<feature type="repeat" description="PPR" evidence="2">
    <location>
        <begin position="181"/>
        <end position="215"/>
    </location>
</feature>
<dbReference type="GeneID" id="8860097"/>
<dbReference type="Proteomes" id="UP000006671">
    <property type="component" value="Unassembled WGS sequence"/>
</dbReference>
<dbReference type="GO" id="GO:0003723">
    <property type="term" value="F:RNA binding"/>
    <property type="evidence" value="ECO:0007669"/>
    <property type="project" value="InterPro"/>
</dbReference>
<sequence length="799" mass="90353">MQINSVKPDFVTFTTLVSLCAKNQLYSEGVTLHTIIKSLGMENIELSNTLMNFYTKCGKPDVALQLFEQLKIGKMKLNVASWSCAIQALGEKKDIRGAIGLLEEMQANNIKADSILFTILLSLCADNQLYEEGVKLHEIIKVLKISSLELSHTLMNFYTKCGHTNVALQLFEDLKKENNTNAISWNSAIQALVLAKDTQKAIDLLAEMQLLNVKPDTITFTILIGLCAENQYYKEGVKLHEMIKVLNISSLELSNSLMNFYTKCGQPDVALQLFEQLKIDKMKMNVVSWSCAIQALGEKKDIRGAIGLLEEMQANNIKADTILFTILLTLCADNQLYEEGVKLHEIIKVLKISSLELSNTLMNFYTKCGQTSISLEIFEELKKENKTNVVSWNSAIQALRSRKDITRAFELLEEMKKLNIEPDEITYVSLLTLCADSVAIKQGEEVVQQFKTKHIAKSVFWIGATISFHAKVGRLERAESVFNEYLSNNPPFDPILTSVMIDAYAKHGKGKEAVYLYQQIIDRNQLPSAEAVTSVLTACSHAGLVDEARRIYKSIENTQVCTPSHKACMVDVLARSGYLEEAEQFIGSSRDVVSWVTLLGACRIHTNVEIAERTFDILLEIDNEQASHYVQMSHIYNQMGQIDKANEVRELMKRNNATKIPGITTIEVDGETHNFVSDDSYHPRMQEINQELEKLNKEMLDAGYAPDTRWVTRLDVDPNDEKKKKELLCRHSERIAMAFAFISLPKDEPIVMRKNLRVCGDCHTATKFISKIRKREIIVRDASRHHHFKDGKCSCGDFF</sequence>
<gene>
    <name evidence="4" type="ORF">NAEGRDRAFT_32040</name>
</gene>
<organism evidence="5">
    <name type="scientific">Naegleria gruberi</name>
    <name type="common">Amoeba</name>
    <dbReference type="NCBI Taxonomy" id="5762"/>
    <lineage>
        <taxon>Eukaryota</taxon>
        <taxon>Discoba</taxon>
        <taxon>Heterolobosea</taxon>
        <taxon>Tetramitia</taxon>
        <taxon>Eutetramitia</taxon>
        <taxon>Vahlkampfiidae</taxon>
        <taxon>Naegleria</taxon>
    </lineage>
</organism>
<dbReference type="RefSeq" id="XP_002679496.1">
    <property type="nucleotide sequence ID" value="XM_002679450.1"/>
</dbReference>
<dbReference type="Pfam" id="PF13041">
    <property type="entry name" value="PPR_2"/>
    <property type="match status" value="3"/>
</dbReference>
<dbReference type="AlphaFoldDB" id="D2V8U1"/>
<dbReference type="SUPFAM" id="SSF48452">
    <property type="entry name" value="TPR-like"/>
    <property type="match status" value="1"/>
</dbReference>
<evidence type="ECO:0000256" key="2">
    <source>
        <dbReference type="PROSITE-ProRule" id="PRU00708"/>
    </source>
</evidence>
<dbReference type="Pfam" id="PF20431">
    <property type="entry name" value="E_motif"/>
    <property type="match status" value="1"/>
</dbReference>
<dbReference type="EMBL" id="GG738857">
    <property type="protein sequence ID" value="EFC46752.1"/>
    <property type="molecule type" value="Genomic_DNA"/>
</dbReference>
<dbReference type="GO" id="GO:0048731">
    <property type="term" value="P:system development"/>
    <property type="evidence" value="ECO:0007669"/>
    <property type="project" value="UniProtKB-ARBA"/>
</dbReference>
<proteinExistence type="predicted"/>
<evidence type="ECO:0000313" key="5">
    <source>
        <dbReference type="Proteomes" id="UP000006671"/>
    </source>
</evidence>
<dbReference type="InterPro" id="IPR046960">
    <property type="entry name" value="PPR_At4g14850-like_plant"/>
</dbReference>
<dbReference type="Pfam" id="PF14432">
    <property type="entry name" value="DYW_deaminase"/>
    <property type="match status" value="1"/>
</dbReference>
<dbReference type="OrthoDB" id="185373at2759"/>
<dbReference type="OMA" id="FGSYVFV"/>
<dbReference type="InterPro" id="IPR011990">
    <property type="entry name" value="TPR-like_helical_dom_sf"/>
</dbReference>
<evidence type="ECO:0000259" key="3">
    <source>
        <dbReference type="Pfam" id="PF14432"/>
    </source>
</evidence>
<dbReference type="STRING" id="5762.D2V8U1"/>
<evidence type="ECO:0000256" key="1">
    <source>
        <dbReference type="ARBA" id="ARBA00022737"/>
    </source>
</evidence>
<keyword evidence="5" id="KW-1185">Reference proteome</keyword>
<dbReference type="NCBIfam" id="TIGR00756">
    <property type="entry name" value="PPR"/>
    <property type="match status" value="5"/>
</dbReference>
<dbReference type="eggNOG" id="KOG4197">
    <property type="taxonomic scope" value="Eukaryota"/>
</dbReference>
<dbReference type="PANTHER" id="PTHR24015:SF548">
    <property type="entry name" value="OS08G0340900 PROTEIN"/>
    <property type="match status" value="1"/>
</dbReference>
<dbReference type="Gene3D" id="1.25.40.10">
    <property type="entry name" value="Tetratricopeptide repeat domain"/>
    <property type="match status" value="5"/>
</dbReference>
<evidence type="ECO:0000313" key="4">
    <source>
        <dbReference type="EMBL" id="EFC46752.1"/>
    </source>
</evidence>
<protein>
    <submittedName>
        <fullName evidence="4">Predicted protein</fullName>
    </submittedName>
</protein>
<feature type="domain" description="DYW" evidence="3">
    <location>
        <begin position="703"/>
        <end position="799"/>
    </location>
</feature>
<dbReference type="InterPro" id="IPR002885">
    <property type="entry name" value="PPR_rpt"/>
</dbReference>
<dbReference type="Pfam" id="PF01535">
    <property type="entry name" value="PPR"/>
    <property type="match status" value="8"/>
</dbReference>
<accession>D2V8U1</accession>
<dbReference type="GO" id="GO:0008270">
    <property type="term" value="F:zinc ion binding"/>
    <property type="evidence" value="ECO:0007669"/>
    <property type="project" value="InterPro"/>
</dbReference>
<dbReference type="PANTHER" id="PTHR24015">
    <property type="entry name" value="OS07G0578800 PROTEIN-RELATED"/>
    <property type="match status" value="1"/>
</dbReference>
<feature type="repeat" description="PPR" evidence="2">
    <location>
        <begin position="43"/>
        <end position="77"/>
    </location>
</feature>
<keyword evidence="1" id="KW-0677">Repeat</keyword>
<dbReference type="VEuPathDB" id="AmoebaDB:NAEGRDRAFT_32040"/>
<feature type="repeat" description="PPR" evidence="2">
    <location>
        <begin position="285"/>
        <end position="319"/>
    </location>
</feature>
<dbReference type="FunFam" id="1.25.40.10:FF:000158">
    <property type="entry name" value="pentatricopeptide repeat-containing protein At2g33680"/>
    <property type="match status" value="1"/>
</dbReference>
<name>D2V8U1_NAEGR</name>
<feature type="repeat" description="PPR" evidence="2">
    <location>
        <begin position="493"/>
        <end position="527"/>
    </location>
</feature>
<dbReference type="InterPro" id="IPR032867">
    <property type="entry name" value="DYW_dom"/>
</dbReference>
<dbReference type="InterPro" id="IPR046848">
    <property type="entry name" value="E_motif"/>
</dbReference>
<feature type="repeat" description="PPR" evidence="2">
    <location>
        <begin position="78"/>
        <end position="112"/>
    </location>
</feature>
<dbReference type="KEGG" id="ngr:NAEGRDRAFT_32040"/>
<dbReference type="PROSITE" id="PS51375">
    <property type="entry name" value="PPR"/>
    <property type="match status" value="6"/>
</dbReference>
<dbReference type="InParanoid" id="D2V8U1"/>
<feature type="repeat" description="PPR" evidence="2">
    <location>
        <begin position="388"/>
        <end position="422"/>
    </location>
</feature>
<dbReference type="GO" id="GO:0009451">
    <property type="term" value="P:RNA modification"/>
    <property type="evidence" value="ECO:0007669"/>
    <property type="project" value="InterPro"/>
</dbReference>
<reference evidence="4 5" key="1">
    <citation type="journal article" date="2010" name="Cell">
        <title>The genome of Naegleria gruberi illuminates early eukaryotic versatility.</title>
        <authorList>
            <person name="Fritz-Laylin L.K."/>
            <person name="Prochnik S.E."/>
            <person name="Ginger M.L."/>
            <person name="Dacks J.B."/>
            <person name="Carpenter M.L."/>
            <person name="Field M.C."/>
            <person name="Kuo A."/>
            <person name="Paredez A."/>
            <person name="Chapman J."/>
            <person name="Pham J."/>
            <person name="Shu S."/>
            <person name="Neupane R."/>
            <person name="Cipriano M."/>
            <person name="Mancuso J."/>
            <person name="Tu H."/>
            <person name="Salamov A."/>
            <person name="Lindquist E."/>
            <person name="Shapiro H."/>
            <person name="Lucas S."/>
            <person name="Grigoriev I.V."/>
            <person name="Cande W.Z."/>
            <person name="Fulton C."/>
            <person name="Rokhsar D.S."/>
            <person name="Dawson S.C."/>
        </authorList>
    </citation>
    <scope>NUCLEOTIDE SEQUENCE [LARGE SCALE GENOMIC DNA]</scope>
    <source>
        <strain evidence="4 5">NEG-M</strain>
    </source>
</reference>